<organism evidence="1">
    <name type="scientific">Opuntia streptacantha</name>
    <name type="common">Prickly pear cactus</name>
    <name type="synonym">Opuntia cardona</name>
    <dbReference type="NCBI Taxonomy" id="393608"/>
    <lineage>
        <taxon>Eukaryota</taxon>
        <taxon>Viridiplantae</taxon>
        <taxon>Streptophyta</taxon>
        <taxon>Embryophyta</taxon>
        <taxon>Tracheophyta</taxon>
        <taxon>Spermatophyta</taxon>
        <taxon>Magnoliopsida</taxon>
        <taxon>eudicotyledons</taxon>
        <taxon>Gunneridae</taxon>
        <taxon>Pentapetalae</taxon>
        <taxon>Caryophyllales</taxon>
        <taxon>Cactineae</taxon>
        <taxon>Cactaceae</taxon>
        <taxon>Opuntioideae</taxon>
        <taxon>Opuntia</taxon>
    </lineage>
</organism>
<dbReference type="AlphaFoldDB" id="A0A7C9B0D0"/>
<accession>A0A7C9B0D0</accession>
<evidence type="ECO:0000313" key="1">
    <source>
        <dbReference type="EMBL" id="MBA4681092.1"/>
    </source>
</evidence>
<protein>
    <submittedName>
        <fullName evidence="1">Uncharacterized protein</fullName>
    </submittedName>
</protein>
<sequence>MGILPRCFCYMCRGVGLSWPTTPRIRLIALPWLGWIQRLCRPHWIGHVVQEGLTVVKFSRESLVTSRTTYKVMRLMLLIAITRSREGLQGLVISKVLQWSPPRIRVMGAAYFQEVRR</sequence>
<proteinExistence type="predicted"/>
<dbReference type="EMBL" id="GISG01289325">
    <property type="protein sequence ID" value="MBA4681092.1"/>
    <property type="molecule type" value="Transcribed_RNA"/>
</dbReference>
<reference evidence="1" key="2">
    <citation type="submission" date="2020-07" db="EMBL/GenBank/DDBJ databases">
        <authorList>
            <person name="Vera ALvarez R."/>
            <person name="Arias-Moreno D.M."/>
            <person name="Jimenez-Jacinto V."/>
            <person name="Jimenez-Bremont J.F."/>
            <person name="Swaminathan K."/>
            <person name="Moose S.P."/>
            <person name="Guerrero-Gonzalez M.L."/>
            <person name="Marino-Ramirez L."/>
            <person name="Landsman D."/>
            <person name="Rodriguez-Kessler M."/>
            <person name="Delgado-Sanchez P."/>
        </authorList>
    </citation>
    <scope>NUCLEOTIDE SEQUENCE</scope>
    <source>
        <tissue evidence="1">Cladode</tissue>
    </source>
</reference>
<name>A0A7C9B0D0_OPUST</name>
<reference evidence="1" key="1">
    <citation type="journal article" date="2013" name="J. Plant Res.">
        <title>Effect of fungi and light on seed germination of three Opuntia species from semiarid lands of central Mexico.</title>
        <authorList>
            <person name="Delgado-Sanchez P."/>
            <person name="Jimenez-Bremont J.F."/>
            <person name="Guerrero-Gonzalez Mde L."/>
            <person name="Flores J."/>
        </authorList>
    </citation>
    <scope>NUCLEOTIDE SEQUENCE</scope>
    <source>
        <tissue evidence="1">Cladode</tissue>
    </source>
</reference>